<evidence type="ECO:0000313" key="3">
    <source>
        <dbReference type="Proteomes" id="UP000071392"/>
    </source>
</evidence>
<keyword evidence="1" id="KW-0472">Membrane</keyword>
<feature type="transmembrane region" description="Helical" evidence="1">
    <location>
        <begin position="13"/>
        <end position="43"/>
    </location>
</feature>
<comment type="caution">
    <text evidence="2">The sequence shown here is derived from an EMBL/GenBank/DDBJ whole genome shotgun (WGS) entry which is preliminary data.</text>
</comment>
<protein>
    <submittedName>
        <fullName evidence="2">Uncharacterized protein</fullName>
    </submittedName>
</protein>
<keyword evidence="3" id="KW-1185">Reference proteome</keyword>
<feature type="transmembrane region" description="Helical" evidence="1">
    <location>
        <begin position="81"/>
        <end position="102"/>
    </location>
</feature>
<dbReference type="AlphaFoldDB" id="A0A139STS0"/>
<dbReference type="OrthoDB" id="9181117at2"/>
<dbReference type="RefSeq" id="WP_068710857.1">
    <property type="nucleotide sequence ID" value="NZ_LSZP01000004.1"/>
</dbReference>
<dbReference type="EMBL" id="LSZP01000004">
    <property type="protein sequence ID" value="KXU37831.1"/>
    <property type="molecule type" value="Genomic_DNA"/>
</dbReference>
<reference evidence="2 3" key="1">
    <citation type="submission" date="2016-02" db="EMBL/GenBank/DDBJ databases">
        <authorList>
            <person name="Wen L."/>
            <person name="He K."/>
            <person name="Yang H."/>
        </authorList>
    </citation>
    <scope>NUCLEOTIDE SEQUENCE [LARGE SCALE GENOMIC DNA]</scope>
    <source>
        <strain evidence="2 3">CV41</strain>
    </source>
</reference>
<dbReference type="Proteomes" id="UP000071392">
    <property type="component" value="Unassembled WGS sequence"/>
</dbReference>
<dbReference type="STRING" id="1548208.AXK12_01335"/>
<sequence length="190" mass="20312">MKPVPHPRHTLGLLAYLAAVLAVSFIHAPLVLSGLIGVVLVAAGRARWRLGRRSVLAGLGVTLCVGGGYVLMSLWRGEFHGLVVLRLALRVGLLTFLGCWFVSRGNLLRAVAFSPSLARLTAIAAGQVAVFTTLVRNFRLAAISRSGGLRLTWAQRLRQGASLSAQLMDKAVANAEQNTRALRARGVLDD</sequence>
<keyword evidence="1" id="KW-1133">Transmembrane helix</keyword>
<proteinExistence type="predicted"/>
<keyword evidence="1" id="KW-0812">Transmembrane</keyword>
<organism evidence="2 3">
    <name type="scientific">Cephaloticoccus capnophilus</name>
    <dbReference type="NCBI Taxonomy" id="1548208"/>
    <lineage>
        <taxon>Bacteria</taxon>
        <taxon>Pseudomonadati</taxon>
        <taxon>Verrucomicrobiota</taxon>
        <taxon>Opitutia</taxon>
        <taxon>Opitutales</taxon>
        <taxon>Opitutaceae</taxon>
        <taxon>Cephaloticoccus</taxon>
    </lineage>
</organism>
<name>A0A139STS0_9BACT</name>
<evidence type="ECO:0000313" key="2">
    <source>
        <dbReference type="EMBL" id="KXU37831.1"/>
    </source>
</evidence>
<accession>A0A139STS0</accession>
<feature type="transmembrane region" description="Helical" evidence="1">
    <location>
        <begin position="55"/>
        <end position="75"/>
    </location>
</feature>
<evidence type="ECO:0000256" key="1">
    <source>
        <dbReference type="SAM" id="Phobius"/>
    </source>
</evidence>
<gene>
    <name evidence="2" type="ORF">AXK12_01335</name>
</gene>